<comment type="pathway">
    <text evidence="1">Protein modification; protein ubiquitination.</text>
</comment>
<dbReference type="SUPFAM" id="SSF49599">
    <property type="entry name" value="TRAF domain-like"/>
    <property type="match status" value="1"/>
</dbReference>
<dbReference type="CDD" id="cd00121">
    <property type="entry name" value="MATH"/>
    <property type="match status" value="1"/>
</dbReference>
<organism evidence="5 6">
    <name type="scientific">Eleusine coracana subsp. coracana</name>
    <dbReference type="NCBI Taxonomy" id="191504"/>
    <lineage>
        <taxon>Eukaryota</taxon>
        <taxon>Viridiplantae</taxon>
        <taxon>Streptophyta</taxon>
        <taxon>Embryophyta</taxon>
        <taxon>Tracheophyta</taxon>
        <taxon>Spermatophyta</taxon>
        <taxon>Magnoliopsida</taxon>
        <taxon>Liliopsida</taxon>
        <taxon>Poales</taxon>
        <taxon>Poaceae</taxon>
        <taxon>PACMAD clade</taxon>
        <taxon>Chloridoideae</taxon>
        <taxon>Cynodonteae</taxon>
        <taxon>Eleusininae</taxon>
        <taxon>Eleusine</taxon>
    </lineage>
</organism>
<dbReference type="AlphaFoldDB" id="A0AAV5CG83"/>
<dbReference type="Proteomes" id="UP001054889">
    <property type="component" value="Unassembled WGS sequence"/>
</dbReference>
<evidence type="ECO:0000259" key="4">
    <source>
        <dbReference type="PROSITE" id="PS50144"/>
    </source>
</evidence>
<dbReference type="PROSITE" id="PS50097">
    <property type="entry name" value="BTB"/>
    <property type="match status" value="1"/>
</dbReference>
<reference evidence="5" key="2">
    <citation type="submission" date="2021-12" db="EMBL/GenBank/DDBJ databases">
        <title>Resequencing data analysis of finger millet.</title>
        <authorList>
            <person name="Hatakeyama M."/>
            <person name="Aluri S."/>
            <person name="Balachadran M.T."/>
            <person name="Sivarajan S.R."/>
            <person name="Poveda L."/>
            <person name="Shimizu-Inatsugi R."/>
            <person name="Schlapbach R."/>
            <person name="Sreeman S.M."/>
            <person name="Shimizu K.K."/>
        </authorList>
    </citation>
    <scope>NUCLEOTIDE SEQUENCE</scope>
</reference>
<dbReference type="PROSITE" id="PS50144">
    <property type="entry name" value="MATH"/>
    <property type="match status" value="1"/>
</dbReference>
<dbReference type="Gene3D" id="3.30.710.10">
    <property type="entry name" value="Potassium Channel Kv1.1, Chain A"/>
    <property type="match status" value="1"/>
</dbReference>
<dbReference type="Pfam" id="PF00651">
    <property type="entry name" value="BTB"/>
    <property type="match status" value="1"/>
</dbReference>
<dbReference type="Pfam" id="PF22486">
    <property type="entry name" value="MATH_2"/>
    <property type="match status" value="1"/>
</dbReference>
<dbReference type="PANTHER" id="PTHR26379">
    <property type="entry name" value="BTB/POZ AND MATH DOMAIN-CONTAINING PROTEIN 1"/>
    <property type="match status" value="1"/>
</dbReference>
<feature type="domain" description="MATH" evidence="4">
    <location>
        <begin position="1"/>
        <end position="122"/>
    </location>
</feature>
<dbReference type="EMBL" id="BQKI01000006">
    <property type="protein sequence ID" value="GJM97199.1"/>
    <property type="molecule type" value="Genomic_DNA"/>
</dbReference>
<protein>
    <submittedName>
        <fullName evidence="5">Uncharacterized protein</fullName>
    </submittedName>
</protein>
<gene>
    <name evidence="5" type="primary">ga14107</name>
    <name evidence="5" type="ORF">PR202_ga14107</name>
</gene>
<dbReference type="GO" id="GO:0016567">
    <property type="term" value="P:protein ubiquitination"/>
    <property type="evidence" value="ECO:0007669"/>
    <property type="project" value="InterPro"/>
</dbReference>
<feature type="domain" description="BTB" evidence="3">
    <location>
        <begin position="152"/>
        <end position="218"/>
    </location>
</feature>
<dbReference type="InterPro" id="IPR008974">
    <property type="entry name" value="TRAF-like"/>
</dbReference>
<comment type="caution">
    <text evidence="5">The sequence shown here is derived from an EMBL/GenBank/DDBJ whole genome shotgun (WGS) entry which is preliminary data.</text>
</comment>
<dbReference type="SUPFAM" id="SSF54695">
    <property type="entry name" value="POZ domain"/>
    <property type="match status" value="1"/>
</dbReference>
<sequence length="344" mass="38761">METKDDMLHIVSRKFSGKRHTWRIICYPVGGKKGSENMDYIALFLLVYDDTVVDEAAVVAQATFSLLDQDGNPVPSYSRTTIVKYDFSQELRPLGIYKFINRKDLEQSGLLKDDCFAVRVDVHLVGEAYNNKEPLPPSTQHLGDLLSKSKAADVEFRVGGEMFPAHRQVLKARSPVFKAQLATIKDEGTTTDTNVIVQIIDDIEPRVFSALLTFIYTDVCPAEMNSSSDVGMTQSLLIAADKYCIHRLKLICEDRLCNRINTRSVSILLVLAEKHSCPSLREACFDFLGTKEVLFEVVQTKEYEHLARSCPTITNQLIYNVLNRKKADTADWSQEVQVSIIKIA</sequence>
<dbReference type="InterPro" id="IPR000210">
    <property type="entry name" value="BTB/POZ_dom"/>
</dbReference>
<dbReference type="InterPro" id="IPR045005">
    <property type="entry name" value="BPM1-6"/>
</dbReference>
<accession>A0AAV5CG83</accession>
<dbReference type="PANTHER" id="PTHR26379:SF382">
    <property type="entry name" value="OS10G0435900 PROTEIN"/>
    <property type="match status" value="1"/>
</dbReference>
<comment type="similarity">
    <text evidence="2">Belongs to the Tdpoz family.</text>
</comment>
<evidence type="ECO:0000259" key="3">
    <source>
        <dbReference type="PROSITE" id="PS50097"/>
    </source>
</evidence>
<evidence type="ECO:0000256" key="2">
    <source>
        <dbReference type="ARBA" id="ARBA00010846"/>
    </source>
</evidence>
<dbReference type="Pfam" id="PF24570">
    <property type="entry name" value="BACK_BPM_SPOP"/>
    <property type="match status" value="1"/>
</dbReference>
<dbReference type="Gene3D" id="2.60.210.10">
    <property type="entry name" value="Apoptosis, Tumor Necrosis Factor Receptor Associated Protein 2, Chain A"/>
    <property type="match status" value="1"/>
</dbReference>
<evidence type="ECO:0000313" key="5">
    <source>
        <dbReference type="EMBL" id="GJM97199.1"/>
    </source>
</evidence>
<dbReference type="Gene3D" id="1.25.40.420">
    <property type="match status" value="1"/>
</dbReference>
<keyword evidence="6" id="KW-1185">Reference proteome</keyword>
<dbReference type="InterPro" id="IPR056423">
    <property type="entry name" value="BACK_BPM_SPOP"/>
</dbReference>
<dbReference type="InterPro" id="IPR011333">
    <property type="entry name" value="SKP1/BTB/POZ_sf"/>
</dbReference>
<dbReference type="SMART" id="SM00225">
    <property type="entry name" value="BTB"/>
    <property type="match status" value="1"/>
</dbReference>
<reference evidence="5" key="1">
    <citation type="journal article" date="2018" name="DNA Res.">
        <title>Multiple hybrid de novo genome assembly of finger millet, an orphan allotetraploid crop.</title>
        <authorList>
            <person name="Hatakeyama M."/>
            <person name="Aluri S."/>
            <person name="Balachadran M.T."/>
            <person name="Sivarajan S.R."/>
            <person name="Patrignani A."/>
            <person name="Gruter S."/>
            <person name="Poveda L."/>
            <person name="Shimizu-Inatsugi R."/>
            <person name="Baeten J."/>
            <person name="Francoijs K.J."/>
            <person name="Nataraja K.N."/>
            <person name="Reddy Y.A.N."/>
            <person name="Phadnis S."/>
            <person name="Ravikumar R.L."/>
            <person name="Schlapbach R."/>
            <person name="Sreeman S.M."/>
            <person name="Shimizu K.K."/>
        </authorList>
    </citation>
    <scope>NUCLEOTIDE SEQUENCE</scope>
</reference>
<evidence type="ECO:0000313" key="6">
    <source>
        <dbReference type="Proteomes" id="UP001054889"/>
    </source>
</evidence>
<dbReference type="InterPro" id="IPR002083">
    <property type="entry name" value="MATH/TRAF_dom"/>
</dbReference>
<proteinExistence type="inferred from homology"/>
<name>A0AAV5CG83_ELECO</name>
<evidence type="ECO:0000256" key="1">
    <source>
        <dbReference type="ARBA" id="ARBA00004906"/>
    </source>
</evidence>